<dbReference type="SMART" id="SM00506">
    <property type="entry name" value="A1pp"/>
    <property type="match status" value="1"/>
</dbReference>
<dbReference type="PANTHER" id="PTHR14453">
    <property type="entry name" value="PARP/ZINC FINGER CCCH TYPE DOMAIN CONTAINING PROTEIN"/>
    <property type="match status" value="1"/>
</dbReference>
<feature type="domain" description="Macro" evidence="8">
    <location>
        <begin position="40"/>
        <end position="228"/>
    </location>
</feature>
<dbReference type="GO" id="GO:0005634">
    <property type="term" value="C:nucleus"/>
    <property type="evidence" value="ECO:0007669"/>
    <property type="project" value="UniProtKB-SubCell"/>
</dbReference>
<keyword evidence="2" id="KW-0328">Glycosyltransferase</keyword>
<dbReference type="EMBL" id="VXAK01015308">
    <property type="protein sequence ID" value="NXK23297.1"/>
    <property type="molecule type" value="Genomic_DNA"/>
</dbReference>
<evidence type="ECO:0000256" key="5">
    <source>
        <dbReference type="ARBA" id="ARBA00023242"/>
    </source>
</evidence>
<evidence type="ECO:0000259" key="8">
    <source>
        <dbReference type="PROSITE" id="PS51154"/>
    </source>
</evidence>
<keyword evidence="10" id="KW-1185">Reference proteome</keyword>
<dbReference type="GO" id="GO:0070212">
    <property type="term" value="P:protein poly-ADP-ribosylation"/>
    <property type="evidence" value="ECO:0007669"/>
    <property type="project" value="TreeGrafter"/>
</dbReference>
<dbReference type="Pfam" id="PF01661">
    <property type="entry name" value="Macro"/>
    <property type="match status" value="2"/>
</dbReference>
<feature type="non-terminal residue" evidence="9">
    <location>
        <position position="1"/>
    </location>
</feature>
<gene>
    <name evidence="9" type="primary">Parp9</name>
    <name evidence="9" type="ORF">AREINT_R08868</name>
</gene>
<accession>A0A7L0HTV7</accession>
<dbReference type="AlphaFoldDB" id="A0A7L0HTV7"/>
<feature type="domain" description="PARP catalytic" evidence="7">
    <location>
        <begin position="582"/>
        <end position="776"/>
    </location>
</feature>
<dbReference type="Gene3D" id="3.90.228.10">
    <property type="match status" value="1"/>
</dbReference>
<evidence type="ECO:0000256" key="2">
    <source>
        <dbReference type="ARBA" id="ARBA00022676"/>
    </source>
</evidence>
<comment type="caution">
    <text evidence="9">The sequence shown here is derived from an EMBL/GenBank/DDBJ whole genome shotgun (WGS) entry which is preliminary data.</text>
</comment>
<comment type="similarity">
    <text evidence="6">Belongs to the ARTD/PARP family.</text>
</comment>
<evidence type="ECO:0000256" key="1">
    <source>
        <dbReference type="ARBA" id="ARBA00004123"/>
    </source>
</evidence>
<evidence type="ECO:0000259" key="7">
    <source>
        <dbReference type="PROSITE" id="PS51059"/>
    </source>
</evidence>
<dbReference type="InterPro" id="IPR012317">
    <property type="entry name" value="Poly(ADP-ribose)pol_cat_dom"/>
</dbReference>
<reference evidence="9 10" key="1">
    <citation type="submission" date="2019-09" db="EMBL/GenBank/DDBJ databases">
        <title>Bird 10,000 Genomes (B10K) Project - Family phase.</title>
        <authorList>
            <person name="Zhang G."/>
        </authorList>
    </citation>
    <scope>NUCLEOTIDE SEQUENCE [LARGE SCALE GENOMIC DNA]</scope>
    <source>
        <strain evidence="9">B10K-DU-005-73</strain>
        <tissue evidence="9">Liver</tissue>
    </source>
</reference>
<dbReference type="GO" id="GO:0003950">
    <property type="term" value="F:NAD+ poly-ADP-ribosyltransferase activity"/>
    <property type="evidence" value="ECO:0007669"/>
    <property type="project" value="InterPro"/>
</dbReference>
<dbReference type="GO" id="GO:0060335">
    <property type="term" value="P:positive regulation of type II interferon-mediated signaling pathway"/>
    <property type="evidence" value="ECO:0007669"/>
    <property type="project" value="TreeGrafter"/>
</dbReference>
<keyword evidence="4" id="KW-0520">NAD</keyword>
<proteinExistence type="inferred from homology"/>
<dbReference type="Gene3D" id="3.40.220.10">
    <property type="entry name" value="Leucine Aminopeptidase, subunit E, domain 1"/>
    <property type="match status" value="2"/>
</dbReference>
<keyword evidence="5" id="KW-0539">Nucleus</keyword>
<organism evidence="9 10">
    <name type="scientific">Arenaria interpres</name>
    <name type="common">Ruddy turnstone</name>
    <name type="synonym">Tringa interpres</name>
    <dbReference type="NCBI Taxonomy" id="54971"/>
    <lineage>
        <taxon>Eukaryota</taxon>
        <taxon>Metazoa</taxon>
        <taxon>Chordata</taxon>
        <taxon>Craniata</taxon>
        <taxon>Vertebrata</taxon>
        <taxon>Euteleostomi</taxon>
        <taxon>Archelosauria</taxon>
        <taxon>Archosauria</taxon>
        <taxon>Dinosauria</taxon>
        <taxon>Saurischia</taxon>
        <taxon>Theropoda</taxon>
        <taxon>Coelurosauria</taxon>
        <taxon>Aves</taxon>
        <taxon>Neognathae</taxon>
        <taxon>Neoaves</taxon>
        <taxon>Charadriiformes</taxon>
        <taxon>Scolopacidae</taxon>
        <taxon>Arenaria</taxon>
    </lineage>
</organism>
<evidence type="ECO:0000256" key="4">
    <source>
        <dbReference type="ARBA" id="ARBA00023027"/>
    </source>
</evidence>
<dbReference type="InterPro" id="IPR043472">
    <property type="entry name" value="Macro_dom-like"/>
</dbReference>
<dbReference type="GO" id="GO:0005737">
    <property type="term" value="C:cytoplasm"/>
    <property type="evidence" value="ECO:0007669"/>
    <property type="project" value="TreeGrafter"/>
</dbReference>
<dbReference type="InterPro" id="IPR002589">
    <property type="entry name" value="Macro_dom"/>
</dbReference>
<name>A0A7L0HTV7_AREIN</name>
<dbReference type="SUPFAM" id="SSF52949">
    <property type="entry name" value="Macro domain-like"/>
    <property type="match status" value="2"/>
</dbReference>
<dbReference type="GO" id="GO:1990404">
    <property type="term" value="F:NAD+-protein mono-ADP-ribosyltransferase activity"/>
    <property type="evidence" value="ECO:0007669"/>
    <property type="project" value="TreeGrafter"/>
</dbReference>
<comment type="subcellular location">
    <subcellularLocation>
        <location evidence="1">Nucleus</location>
    </subcellularLocation>
</comment>
<dbReference type="SUPFAM" id="SSF56399">
    <property type="entry name" value="ADP-ribosylation"/>
    <property type="match status" value="1"/>
</dbReference>
<evidence type="ECO:0000256" key="6">
    <source>
        <dbReference type="ARBA" id="ARBA00024347"/>
    </source>
</evidence>
<protein>
    <submittedName>
        <fullName evidence="9">PARP9 polymerase</fullName>
    </submittedName>
</protein>
<dbReference type="PANTHER" id="PTHR14453:SF70">
    <property type="entry name" value="PROTEIN MONO-ADP-RIBOSYLTRANSFERASE PARP9"/>
    <property type="match status" value="1"/>
</dbReference>
<evidence type="ECO:0000256" key="3">
    <source>
        <dbReference type="ARBA" id="ARBA00022679"/>
    </source>
</evidence>
<dbReference type="InterPro" id="IPR052056">
    <property type="entry name" value="Mono-ARTD/PARP"/>
</dbReference>
<dbReference type="PROSITE" id="PS51059">
    <property type="entry name" value="PARP_CATALYTIC"/>
    <property type="match status" value="1"/>
</dbReference>
<dbReference type="PROSITE" id="PS51154">
    <property type="entry name" value="MACRO"/>
    <property type="match status" value="2"/>
</dbReference>
<dbReference type="GO" id="GO:0010629">
    <property type="term" value="P:negative regulation of gene expression"/>
    <property type="evidence" value="ECO:0007669"/>
    <property type="project" value="TreeGrafter"/>
</dbReference>
<evidence type="ECO:0000313" key="9">
    <source>
        <dbReference type="EMBL" id="NXK23297.1"/>
    </source>
</evidence>
<dbReference type="GO" id="GO:0044389">
    <property type="term" value="F:ubiquitin-like protein ligase binding"/>
    <property type="evidence" value="ECO:0007669"/>
    <property type="project" value="TreeGrafter"/>
</dbReference>
<dbReference type="GO" id="GO:0003714">
    <property type="term" value="F:transcription corepressor activity"/>
    <property type="evidence" value="ECO:0007669"/>
    <property type="project" value="TreeGrafter"/>
</dbReference>
<feature type="domain" description="Macro" evidence="8">
    <location>
        <begin position="249"/>
        <end position="431"/>
    </location>
</feature>
<sequence>MMPISKDAYEALEKRENCLSNLIYKKFACTLTFRSTKCTVEVYRKNLKHGIDICVCKDDLTRHKADAVVNAANSCLDHQGGLALALVNAGGPEIQEQSDRYIEIYGKITTGQIAVTGGGKLPCKKIIHAIGPRWSNFEKQRCCNLLREAIVNVLKYASAPDNAIQSVAIPAVSSGVFGFPLNLCAEVIVMAIKEFVEASKPSCLREIRLVDVCEATVAEMKKACEVFLGDTSSLQETLSGQETLSASPSQPSAFIKLGGTRLRIVRGLLEEQRTTAIVSSVYANGDPSPASRVLLQKAGSALQHELKTHLRSSSVYKPFVVTKGYSLPCEMVLHIVWPVYYHGRSPCEVFKDAVKICLCYLRKHPHPSVSFSPNGIWSSALADDIVADIMIEEVLNFARTKPEKKIDVQVVFCPDDYVAYQVFQGKVLSAAHKLGEQQYYNRSDLLSIESGSQSIKETANNDLAIELKGESSTALEAAKSWIQSLVQIQESYHAVIENNYIFSLGKKEFAELSREQHSSLSVSEEVFGGKARLEFQGPPDAVIDAVLATEKLLLRMQEETIAKQEEQLHSLLQPEAGQLSGGHLHNTNITKGIRISLVESHLQEFKDRQKQFEKAGLRVLKIEKIHNPLLSTAFQQMKKQKELIHGASLKTQKLYQCVPAQFCGSVCQTGFHRMYSPPAEQKYGAGIYFKRNPKSLIEGKEKWKTDSKMYVFEADVLTGLHTKGNPSYITPLAVKGDAIKVYDSLVDDEYNPETFVICNSVGALPQYLLTCSPARE</sequence>
<feature type="non-terminal residue" evidence="9">
    <location>
        <position position="776"/>
    </location>
</feature>
<dbReference type="CDD" id="cd02907">
    <property type="entry name" value="Macro_Af1521_BAL-like"/>
    <property type="match status" value="1"/>
</dbReference>
<dbReference type="Proteomes" id="UP000541811">
    <property type="component" value="Unassembled WGS sequence"/>
</dbReference>
<evidence type="ECO:0000313" key="10">
    <source>
        <dbReference type="Proteomes" id="UP000541811"/>
    </source>
</evidence>
<keyword evidence="3" id="KW-0808">Transferase</keyword>